<dbReference type="RefSeq" id="WP_204601294.1">
    <property type="nucleotide sequence ID" value="NZ_JBHSED010000040.1"/>
</dbReference>
<feature type="signal peptide" evidence="1">
    <location>
        <begin position="1"/>
        <end position="23"/>
    </location>
</feature>
<reference evidence="3" key="1">
    <citation type="journal article" date="2019" name="Int. J. Syst. Evol. Microbiol.">
        <title>The Global Catalogue of Microorganisms (GCM) 10K type strain sequencing project: providing services to taxonomists for standard genome sequencing and annotation.</title>
        <authorList>
            <consortium name="The Broad Institute Genomics Platform"/>
            <consortium name="The Broad Institute Genome Sequencing Center for Infectious Disease"/>
            <person name="Wu L."/>
            <person name="Ma J."/>
        </authorList>
    </citation>
    <scope>NUCLEOTIDE SEQUENCE [LARGE SCALE GENOMIC DNA]</scope>
    <source>
        <strain evidence="3">CGMCC 4.1641</strain>
    </source>
</reference>
<keyword evidence="1" id="KW-0732">Signal</keyword>
<organism evidence="2 3">
    <name type="scientific">Cohnella boryungensis</name>
    <dbReference type="NCBI Taxonomy" id="768479"/>
    <lineage>
        <taxon>Bacteria</taxon>
        <taxon>Bacillati</taxon>
        <taxon>Bacillota</taxon>
        <taxon>Bacilli</taxon>
        <taxon>Bacillales</taxon>
        <taxon>Paenibacillaceae</taxon>
        <taxon>Cohnella</taxon>
    </lineage>
</organism>
<sequence length="190" mass="20937">MKVRKLIILVAAFTLLCGSVAYADTVSQKLRLLINTKSQDADGAIVADNKVYISSQVISDKLQAIVIKDDGKVSVFKPNVHMVTNSGSDIFADVKQGKVKFNTFIQVDSLRPDINALKLTIANPYGEETLLEQRKSGDSDFPDGKNDFWITMKDLSYNFESAGAYTLRFAVKVKGESSFTVISEKTINSK</sequence>
<evidence type="ECO:0000313" key="2">
    <source>
        <dbReference type="EMBL" id="MFC4305711.1"/>
    </source>
</evidence>
<name>A0ABV8SDT6_9BACL</name>
<protein>
    <recommendedName>
        <fullName evidence="4">Copper amine oxidase</fullName>
    </recommendedName>
</protein>
<proteinExistence type="predicted"/>
<comment type="caution">
    <text evidence="2">The sequence shown here is derived from an EMBL/GenBank/DDBJ whole genome shotgun (WGS) entry which is preliminary data.</text>
</comment>
<gene>
    <name evidence="2" type="ORF">ACFO1S_19980</name>
</gene>
<keyword evidence="3" id="KW-1185">Reference proteome</keyword>
<evidence type="ECO:0000256" key="1">
    <source>
        <dbReference type="SAM" id="SignalP"/>
    </source>
</evidence>
<evidence type="ECO:0000313" key="3">
    <source>
        <dbReference type="Proteomes" id="UP001595755"/>
    </source>
</evidence>
<dbReference type="Proteomes" id="UP001595755">
    <property type="component" value="Unassembled WGS sequence"/>
</dbReference>
<evidence type="ECO:0008006" key="4">
    <source>
        <dbReference type="Google" id="ProtNLM"/>
    </source>
</evidence>
<feature type="chain" id="PRO_5047185284" description="Copper amine oxidase" evidence="1">
    <location>
        <begin position="24"/>
        <end position="190"/>
    </location>
</feature>
<dbReference type="EMBL" id="JBHSED010000040">
    <property type="protein sequence ID" value="MFC4305711.1"/>
    <property type="molecule type" value="Genomic_DNA"/>
</dbReference>
<accession>A0ABV8SDT6</accession>